<sequence>MKQKSLSAGAVILHGSGEARRYLLMRCFQYWDFPKGMVEPGESPFLAAQREIYEEATLRDLAFPWGEQFTETAPYGDGKVARYYLAVSPTRDVVLGVSEELGFPEHDEFRWVDVDEARSLLGARVRAVLEWAHQLSATPPASPSA</sequence>
<dbReference type="SUPFAM" id="SSF55811">
    <property type="entry name" value="Nudix"/>
    <property type="match status" value="1"/>
</dbReference>
<dbReference type="PANTHER" id="PTHR21340:SF0">
    <property type="entry name" value="BIS(5'-NUCLEOSYL)-TETRAPHOSPHATASE [ASYMMETRICAL]"/>
    <property type="match status" value="1"/>
</dbReference>
<dbReference type="PROSITE" id="PS00893">
    <property type="entry name" value="NUDIX_BOX"/>
    <property type="match status" value="1"/>
</dbReference>
<dbReference type="EMBL" id="WWCU01000051">
    <property type="protein sequence ID" value="MYN10992.1"/>
    <property type="molecule type" value="Genomic_DNA"/>
</dbReference>
<dbReference type="InterPro" id="IPR020084">
    <property type="entry name" value="NUDIX_hydrolase_CS"/>
</dbReference>
<dbReference type="GO" id="GO:0006754">
    <property type="term" value="P:ATP biosynthetic process"/>
    <property type="evidence" value="ECO:0007669"/>
    <property type="project" value="TreeGrafter"/>
</dbReference>
<evidence type="ECO:0000256" key="1">
    <source>
        <dbReference type="ARBA" id="ARBA00001946"/>
    </source>
</evidence>
<reference evidence="4 5" key="1">
    <citation type="submission" date="2019-12" db="EMBL/GenBank/DDBJ databases">
        <title>Novel species isolated from a subtropical stream in China.</title>
        <authorList>
            <person name="Lu H."/>
        </authorList>
    </citation>
    <scope>NUCLEOTIDE SEQUENCE [LARGE SCALE GENOMIC DNA]</scope>
    <source>
        <strain evidence="4 5">FT127W</strain>
    </source>
</reference>
<evidence type="ECO:0000256" key="2">
    <source>
        <dbReference type="ARBA" id="ARBA00022801"/>
    </source>
</evidence>
<accession>A0A7X4KQ84</accession>
<dbReference type="InterPro" id="IPR051325">
    <property type="entry name" value="Nudix_hydrolase_domain"/>
</dbReference>
<dbReference type="Pfam" id="PF00293">
    <property type="entry name" value="NUDIX"/>
    <property type="match status" value="1"/>
</dbReference>
<comment type="caution">
    <text evidence="4">The sequence shown here is derived from an EMBL/GenBank/DDBJ whole genome shotgun (WGS) entry which is preliminary data.</text>
</comment>
<proteinExistence type="predicted"/>
<dbReference type="InterPro" id="IPR000086">
    <property type="entry name" value="NUDIX_hydrolase_dom"/>
</dbReference>
<organism evidence="4 5">
    <name type="scientific">Pseudoduganella aquatica</name>
    <dbReference type="NCBI Taxonomy" id="2660641"/>
    <lineage>
        <taxon>Bacteria</taxon>
        <taxon>Pseudomonadati</taxon>
        <taxon>Pseudomonadota</taxon>
        <taxon>Betaproteobacteria</taxon>
        <taxon>Burkholderiales</taxon>
        <taxon>Oxalobacteraceae</taxon>
        <taxon>Telluria group</taxon>
        <taxon>Pseudoduganella</taxon>
    </lineage>
</organism>
<dbReference type="InterPro" id="IPR015797">
    <property type="entry name" value="NUDIX_hydrolase-like_dom_sf"/>
</dbReference>
<feature type="domain" description="Nudix hydrolase" evidence="3">
    <location>
        <begin position="3"/>
        <end position="134"/>
    </location>
</feature>
<evidence type="ECO:0000313" key="4">
    <source>
        <dbReference type="EMBL" id="MYN10992.1"/>
    </source>
</evidence>
<comment type="cofactor">
    <cofactor evidence="1">
        <name>Mg(2+)</name>
        <dbReference type="ChEBI" id="CHEBI:18420"/>
    </cofactor>
</comment>
<evidence type="ECO:0000259" key="3">
    <source>
        <dbReference type="PROSITE" id="PS51462"/>
    </source>
</evidence>
<dbReference type="PROSITE" id="PS51462">
    <property type="entry name" value="NUDIX"/>
    <property type="match status" value="1"/>
</dbReference>
<dbReference type="GO" id="GO:0006167">
    <property type="term" value="P:AMP biosynthetic process"/>
    <property type="evidence" value="ECO:0007669"/>
    <property type="project" value="TreeGrafter"/>
</dbReference>
<gene>
    <name evidence="4" type="ORF">GTP77_27110</name>
</gene>
<keyword evidence="2" id="KW-0378">Hydrolase</keyword>
<dbReference type="Proteomes" id="UP000450676">
    <property type="component" value="Unassembled WGS sequence"/>
</dbReference>
<dbReference type="Gene3D" id="3.90.79.10">
    <property type="entry name" value="Nucleoside Triphosphate Pyrophosphohydrolase"/>
    <property type="match status" value="1"/>
</dbReference>
<dbReference type="PANTHER" id="PTHR21340">
    <property type="entry name" value="DIADENOSINE 5,5-P1,P4-TETRAPHOSPHATE PYROPHOSPHOHYDROLASE MUTT"/>
    <property type="match status" value="1"/>
</dbReference>
<dbReference type="RefSeq" id="WP_161075271.1">
    <property type="nucleotide sequence ID" value="NZ_CP086370.1"/>
</dbReference>
<dbReference type="GO" id="GO:0004081">
    <property type="term" value="F:bis(5'-nucleosyl)-tetraphosphatase (asymmetrical) activity"/>
    <property type="evidence" value="ECO:0007669"/>
    <property type="project" value="TreeGrafter"/>
</dbReference>
<name>A0A7X4KQ84_9BURK</name>
<dbReference type="AlphaFoldDB" id="A0A7X4KQ84"/>
<protein>
    <submittedName>
        <fullName evidence="4">NUDIX domain-containing protein</fullName>
    </submittedName>
</protein>
<evidence type="ECO:0000313" key="5">
    <source>
        <dbReference type="Proteomes" id="UP000450676"/>
    </source>
</evidence>
<keyword evidence="5" id="KW-1185">Reference proteome</keyword>